<dbReference type="STRING" id="568872.GA0070624_0664"/>
<dbReference type="SUPFAM" id="SSF55718">
    <property type="entry name" value="SCP-like"/>
    <property type="match status" value="1"/>
</dbReference>
<dbReference type="AlphaFoldDB" id="A0A1C6RDN4"/>
<evidence type="ECO:0008006" key="3">
    <source>
        <dbReference type="Google" id="ProtNLM"/>
    </source>
</evidence>
<dbReference type="EMBL" id="FMHV01000002">
    <property type="protein sequence ID" value="SCL15250.1"/>
    <property type="molecule type" value="Genomic_DNA"/>
</dbReference>
<organism evidence="1 2">
    <name type="scientific">Micromonospora rhizosphaerae</name>
    <dbReference type="NCBI Taxonomy" id="568872"/>
    <lineage>
        <taxon>Bacteria</taxon>
        <taxon>Bacillati</taxon>
        <taxon>Actinomycetota</taxon>
        <taxon>Actinomycetes</taxon>
        <taxon>Micromonosporales</taxon>
        <taxon>Micromonosporaceae</taxon>
        <taxon>Micromonospora</taxon>
    </lineage>
</organism>
<name>A0A1C6RDN4_9ACTN</name>
<dbReference type="Proteomes" id="UP000199413">
    <property type="component" value="Unassembled WGS sequence"/>
</dbReference>
<dbReference type="RefSeq" id="WP_141714923.1">
    <property type="nucleotide sequence ID" value="NZ_FMHV01000002.1"/>
</dbReference>
<dbReference type="OrthoDB" id="5244214at2"/>
<sequence length="134" mass="14691">MPTYPDSRTAYAVFGELFKILAADEQFTERLRSADLTVRMVHTKPDCVIHVTPDQVRFGDDAPEDAAVVIKMSCDTAHRLWSGTLLMPAAVALGKVRIKGKVAKVLELVPILQPAFDRYPQLVAEQGLVDGAAK</sequence>
<evidence type="ECO:0000313" key="1">
    <source>
        <dbReference type="EMBL" id="SCL15250.1"/>
    </source>
</evidence>
<evidence type="ECO:0000313" key="2">
    <source>
        <dbReference type="Proteomes" id="UP000199413"/>
    </source>
</evidence>
<reference evidence="2" key="1">
    <citation type="submission" date="2016-06" db="EMBL/GenBank/DDBJ databases">
        <authorList>
            <person name="Varghese N."/>
            <person name="Submissions Spin"/>
        </authorList>
    </citation>
    <scope>NUCLEOTIDE SEQUENCE [LARGE SCALE GENOMIC DNA]</scope>
    <source>
        <strain evidence="2">DSM 45431</strain>
    </source>
</reference>
<proteinExistence type="predicted"/>
<dbReference type="Gene3D" id="3.30.1050.10">
    <property type="entry name" value="SCP2 sterol-binding domain"/>
    <property type="match status" value="1"/>
</dbReference>
<gene>
    <name evidence="1" type="ORF">GA0070624_0664</name>
</gene>
<accession>A0A1C6RDN4</accession>
<protein>
    <recommendedName>
        <fullName evidence="3">SCP-2 sterol transfer family protein</fullName>
    </recommendedName>
</protein>
<keyword evidence="2" id="KW-1185">Reference proteome</keyword>
<dbReference type="InterPro" id="IPR036527">
    <property type="entry name" value="SCP2_sterol-bd_dom_sf"/>
</dbReference>